<dbReference type="EMBL" id="UYRV01114215">
    <property type="protein sequence ID" value="VDN28763.1"/>
    <property type="molecule type" value="Genomic_DNA"/>
</dbReference>
<organism evidence="1 2">
    <name type="scientific">Cylicostephanus goldi</name>
    <name type="common">Nematode worm</name>
    <dbReference type="NCBI Taxonomy" id="71465"/>
    <lineage>
        <taxon>Eukaryota</taxon>
        <taxon>Metazoa</taxon>
        <taxon>Ecdysozoa</taxon>
        <taxon>Nematoda</taxon>
        <taxon>Chromadorea</taxon>
        <taxon>Rhabditida</taxon>
        <taxon>Rhabditina</taxon>
        <taxon>Rhabditomorpha</taxon>
        <taxon>Strongyloidea</taxon>
        <taxon>Strongylidae</taxon>
        <taxon>Cylicostephanus</taxon>
    </lineage>
</organism>
<name>A0A3P7MXI9_CYLGO</name>
<proteinExistence type="predicted"/>
<evidence type="ECO:0000313" key="2">
    <source>
        <dbReference type="Proteomes" id="UP000271889"/>
    </source>
</evidence>
<dbReference type="Proteomes" id="UP000271889">
    <property type="component" value="Unassembled WGS sequence"/>
</dbReference>
<gene>
    <name evidence="1" type="ORF">CGOC_LOCUS11048</name>
</gene>
<keyword evidence="2" id="KW-1185">Reference proteome</keyword>
<dbReference type="AlphaFoldDB" id="A0A3P7MXI9"/>
<sequence>MLLQEDIVDGLMLVERNFPTKDEFVTITEFCTSKTCYQMTLVTFSAQLIIDTEKRTHKWN</sequence>
<accession>A0A3P7MXI9</accession>
<protein>
    <submittedName>
        <fullName evidence="1">Uncharacterized protein</fullName>
    </submittedName>
</protein>
<reference evidence="1 2" key="1">
    <citation type="submission" date="2018-11" db="EMBL/GenBank/DDBJ databases">
        <authorList>
            <consortium name="Pathogen Informatics"/>
        </authorList>
    </citation>
    <scope>NUCLEOTIDE SEQUENCE [LARGE SCALE GENOMIC DNA]</scope>
</reference>
<evidence type="ECO:0000313" key="1">
    <source>
        <dbReference type="EMBL" id="VDN28763.1"/>
    </source>
</evidence>